<evidence type="ECO:0000256" key="1">
    <source>
        <dbReference type="ARBA" id="ARBA00007905"/>
    </source>
</evidence>
<keyword evidence="2" id="KW-0521">NADP</keyword>
<keyword evidence="4" id="KW-1133">Transmembrane helix</keyword>
<keyword evidence="4" id="KW-0812">Transmembrane</keyword>
<protein>
    <recommendedName>
        <fullName evidence="5">NADP-dependent oxidoreductase domain-containing protein</fullName>
    </recommendedName>
</protein>
<feature type="domain" description="NADP-dependent oxidoreductase" evidence="5">
    <location>
        <begin position="19"/>
        <end position="253"/>
    </location>
</feature>
<dbReference type="InterPro" id="IPR036812">
    <property type="entry name" value="NAD(P)_OxRdtase_dom_sf"/>
</dbReference>
<dbReference type="PRINTS" id="PR00069">
    <property type="entry name" value="ALDKETRDTASE"/>
</dbReference>
<accession>A0A067QJ81</accession>
<dbReference type="InterPro" id="IPR018170">
    <property type="entry name" value="Aldo/ket_reductase_CS"/>
</dbReference>
<dbReference type="PANTHER" id="PTHR43827">
    <property type="entry name" value="2,5-DIKETO-D-GLUCONIC ACID REDUCTASE"/>
    <property type="match status" value="1"/>
</dbReference>
<gene>
    <name evidence="6" type="ORF">JAAARDRAFT_468440</name>
</gene>
<evidence type="ECO:0000259" key="5">
    <source>
        <dbReference type="Pfam" id="PF00248"/>
    </source>
</evidence>
<dbReference type="InterPro" id="IPR044494">
    <property type="entry name" value="AKR3C2/3"/>
</dbReference>
<keyword evidence="3" id="KW-0560">Oxidoreductase</keyword>
<evidence type="ECO:0000256" key="4">
    <source>
        <dbReference type="SAM" id="Phobius"/>
    </source>
</evidence>
<dbReference type="Proteomes" id="UP000027265">
    <property type="component" value="Unassembled WGS sequence"/>
</dbReference>
<sequence>MMGMRFQPSLSAQEVHSLANATDNVELAIETGFIHIDTAAIYKNEDSVGDAIKGGGFDREKLYIATKYDGGDIQREVRSSLTKLGLTQVDLYLIHFPSLVEKDMEGGWRELEKIKEDGLSRSIGVSNFNLEQMQELVKVARIKPAVNQIRLHPYNYAENRALLAYSAQHGIVTEAYSSLTPLTKLPGGAVDKPVAAAAKRLGATPGQVIFKWVESKGVVIVTTSSRKERLEEYLAVADIPALTSAEIAAIDQAGASGFSSETSFGFGFWVFILVVLAGGWFARRFFISRREKTTTGYEPISSS</sequence>
<keyword evidence="4" id="KW-0472">Membrane</keyword>
<dbReference type="OrthoDB" id="416253at2759"/>
<organism evidence="6 7">
    <name type="scientific">Jaapia argillacea MUCL 33604</name>
    <dbReference type="NCBI Taxonomy" id="933084"/>
    <lineage>
        <taxon>Eukaryota</taxon>
        <taxon>Fungi</taxon>
        <taxon>Dikarya</taxon>
        <taxon>Basidiomycota</taxon>
        <taxon>Agaricomycotina</taxon>
        <taxon>Agaricomycetes</taxon>
        <taxon>Agaricomycetidae</taxon>
        <taxon>Jaapiales</taxon>
        <taxon>Jaapiaceae</taxon>
        <taxon>Jaapia</taxon>
    </lineage>
</organism>
<dbReference type="GO" id="GO:0016652">
    <property type="term" value="F:oxidoreductase activity, acting on NAD(P)H as acceptor"/>
    <property type="evidence" value="ECO:0007669"/>
    <property type="project" value="InterPro"/>
</dbReference>
<reference evidence="7" key="1">
    <citation type="journal article" date="2014" name="Proc. Natl. Acad. Sci. U.S.A.">
        <title>Extensive sampling of basidiomycete genomes demonstrates inadequacy of the white-rot/brown-rot paradigm for wood decay fungi.</title>
        <authorList>
            <person name="Riley R."/>
            <person name="Salamov A.A."/>
            <person name="Brown D.W."/>
            <person name="Nagy L.G."/>
            <person name="Floudas D."/>
            <person name="Held B.W."/>
            <person name="Levasseur A."/>
            <person name="Lombard V."/>
            <person name="Morin E."/>
            <person name="Otillar R."/>
            <person name="Lindquist E.A."/>
            <person name="Sun H."/>
            <person name="LaButti K.M."/>
            <person name="Schmutz J."/>
            <person name="Jabbour D."/>
            <person name="Luo H."/>
            <person name="Baker S.E."/>
            <person name="Pisabarro A.G."/>
            <person name="Walton J.D."/>
            <person name="Blanchette R.A."/>
            <person name="Henrissat B."/>
            <person name="Martin F."/>
            <person name="Cullen D."/>
            <person name="Hibbett D.S."/>
            <person name="Grigoriev I.V."/>
        </authorList>
    </citation>
    <scope>NUCLEOTIDE SEQUENCE [LARGE SCALE GENOMIC DNA]</scope>
    <source>
        <strain evidence="7">MUCL 33604</strain>
    </source>
</reference>
<dbReference type="SUPFAM" id="SSF51430">
    <property type="entry name" value="NAD(P)-linked oxidoreductase"/>
    <property type="match status" value="1"/>
</dbReference>
<dbReference type="PROSITE" id="PS00062">
    <property type="entry name" value="ALDOKETO_REDUCTASE_2"/>
    <property type="match status" value="1"/>
</dbReference>
<evidence type="ECO:0000313" key="6">
    <source>
        <dbReference type="EMBL" id="KDQ62686.1"/>
    </source>
</evidence>
<name>A0A067QJ81_9AGAM</name>
<dbReference type="InterPro" id="IPR020471">
    <property type="entry name" value="AKR"/>
</dbReference>
<dbReference type="STRING" id="933084.A0A067QJ81"/>
<dbReference type="AlphaFoldDB" id="A0A067QJ81"/>
<keyword evidence="7" id="KW-1185">Reference proteome</keyword>
<dbReference type="HOGENOM" id="CLU_023205_0_3_1"/>
<dbReference type="InParanoid" id="A0A067QJ81"/>
<comment type="similarity">
    <text evidence="1">Belongs to the aldo/keto reductase family.</text>
</comment>
<proteinExistence type="inferred from homology"/>
<dbReference type="EMBL" id="KL197711">
    <property type="protein sequence ID" value="KDQ62686.1"/>
    <property type="molecule type" value="Genomic_DNA"/>
</dbReference>
<dbReference type="Pfam" id="PF00248">
    <property type="entry name" value="Aldo_ket_red"/>
    <property type="match status" value="1"/>
</dbReference>
<dbReference type="CDD" id="cd19120">
    <property type="entry name" value="AKR_AKR3C2-3"/>
    <property type="match status" value="1"/>
</dbReference>
<evidence type="ECO:0000313" key="7">
    <source>
        <dbReference type="Proteomes" id="UP000027265"/>
    </source>
</evidence>
<feature type="transmembrane region" description="Helical" evidence="4">
    <location>
        <begin position="264"/>
        <end position="282"/>
    </location>
</feature>
<dbReference type="InterPro" id="IPR023210">
    <property type="entry name" value="NADP_OxRdtase_dom"/>
</dbReference>
<dbReference type="Gene3D" id="3.20.20.100">
    <property type="entry name" value="NADP-dependent oxidoreductase domain"/>
    <property type="match status" value="1"/>
</dbReference>
<dbReference type="GO" id="GO:0016616">
    <property type="term" value="F:oxidoreductase activity, acting on the CH-OH group of donors, NAD or NADP as acceptor"/>
    <property type="evidence" value="ECO:0007669"/>
    <property type="project" value="UniProtKB-ARBA"/>
</dbReference>
<dbReference type="PANTHER" id="PTHR43827:SF3">
    <property type="entry name" value="NADP-DEPENDENT OXIDOREDUCTASE DOMAIN-CONTAINING PROTEIN"/>
    <property type="match status" value="1"/>
</dbReference>
<evidence type="ECO:0000256" key="2">
    <source>
        <dbReference type="ARBA" id="ARBA00022857"/>
    </source>
</evidence>
<evidence type="ECO:0000256" key="3">
    <source>
        <dbReference type="ARBA" id="ARBA00023002"/>
    </source>
</evidence>